<accession>A0ABU3HZN4</accession>
<organism evidence="2 3">
    <name type="scientific">Streptomyces althioticus subsp. attaecolombicae</name>
    <dbReference type="NCBI Taxonomy" id="3075534"/>
    <lineage>
        <taxon>Bacteria</taxon>
        <taxon>Bacillati</taxon>
        <taxon>Actinomycetota</taxon>
        <taxon>Actinomycetes</taxon>
        <taxon>Kitasatosporales</taxon>
        <taxon>Streptomycetaceae</taxon>
        <taxon>Streptomyces</taxon>
        <taxon>Streptomyces althioticus group</taxon>
    </lineage>
</organism>
<dbReference type="RefSeq" id="WP_093544391.1">
    <property type="nucleotide sequence ID" value="NZ_JAVSGH010000015.1"/>
</dbReference>
<evidence type="ECO:0000256" key="1">
    <source>
        <dbReference type="SAM" id="Phobius"/>
    </source>
</evidence>
<evidence type="ECO:0000313" key="2">
    <source>
        <dbReference type="EMBL" id="MDT3726172.1"/>
    </source>
</evidence>
<proteinExistence type="predicted"/>
<feature type="transmembrane region" description="Helical" evidence="1">
    <location>
        <begin position="6"/>
        <end position="23"/>
    </location>
</feature>
<gene>
    <name evidence="2" type="ORF">ROS62_15295</name>
</gene>
<keyword evidence="3" id="KW-1185">Reference proteome</keyword>
<protein>
    <submittedName>
        <fullName evidence="2">Uncharacterized protein</fullName>
    </submittedName>
</protein>
<reference evidence="2" key="1">
    <citation type="submission" date="2024-05" db="EMBL/GenBank/DDBJ databases">
        <title>30 novel species of actinomycetes from the DSMZ collection.</title>
        <authorList>
            <person name="Nouioui I."/>
        </authorList>
    </citation>
    <scope>NUCLEOTIDE SEQUENCE</scope>
    <source>
        <strain evidence="2">DSM 41972</strain>
    </source>
</reference>
<keyword evidence="1" id="KW-1133">Transmembrane helix</keyword>
<name>A0ABU3HZN4_9ACTN</name>
<evidence type="ECO:0000313" key="3">
    <source>
        <dbReference type="Proteomes" id="UP001181313"/>
    </source>
</evidence>
<keyword evidence="1" id="KW-0472">Membrane</keyword>
<sequence length="64" mass="6911">MDSQAVLWLLAWGGVASIFLFVLQGLVQQLCTFIDACRPLVEKIRGRAASAPARGNADEQDPVP</sequence>
<dbReference type="Proteomes" id="UP001181313">
    <property type="component" value="Unassembled WGS sequence"/>
</dbReference>
<dbReference type="EMBL" id="JAVSGH010000015">
    <property type="protein sequence ID" value="MDT3726172.1"/>
    <property type="molecule type" value="Genomic_DNA"/>
</dbReference>
<keyword evidence="1" id="KW-0812">Transmembrane</keyword>
<comment type="caution">
    <text evidence="2">The sequence shown here is derived from an EMBL/GenBank/DDBJ whole genome shotgun (WGS) entry which is preliminary data.</text>
</comment>